<evidence type="ECO:0000256" key="8">
    <source>
        <dbReference type="PIRNR" id="PIRNR015617"/>
    </source>
</evidence>
<sequence>MSDEMHARRMQKKKDVVDGRIARATEERGVLILLKGNGKGKSSSAFGTLARSLGHGQKGAVIQFIKGRRETGEYRFFREYPNLDWHIMGHGFTWETQNREQDIEAAQAAWAVAEGLLKDPAYQLIVFDEMSYMFKYGYLDPEPVVAALQQRPRHQSVIITGRTMAQPLQEIADTISVVQDERHAFRGGVKAQAGIEF</sequence>
<keyword evidence="4 8" id="KW-0627">Porphyrin biosynthesis</keyword>
<dbReference type="InterPro" id="IPR027417">
    <property type="entry name" value="P-loop_NTPase"/>
</dbReference>
<evidence type="ECO:0000313" key="9">
    <source>
        <dbReference type="EMBL" id="TBW50346.1"/>
    </source>
</evidence>
<keyword evidence="8 9" id="KW-0808">Transferase</keyword>
<comment type="pathway">
    <text evidence="1 8">Cofactor biosynthesis; adenosylcobalamin biosynthesis; adenosylcobalamin from cob(II)yrinate a,c-diamide: step 2/7.</text>
</comment>
<comment type="subcellular location">
    <subcellularLocation>
        <location evidence="8">Cytoplasm</location>
    </subcellularLocation>
</comment>
<comment type="function">
    <text evidence="5 8">Required for both de novo synthesis of the corrin ring for the assimilation of exogenous corrinoids. Participates in the adenosylation of a variety of incomplete and complete corrinoids.</text>
</comment>
<organism evidence="9 10">
    <name type="scientific">Marinobacter halodurans</name>
    <dbReference type="NCBI Taxonomy" id="2528979"/>
    <lineage>
        <taxon>Bacteria</taxon>
        <taxon>Pseudomonadati</taxon>
        <taxon>Pseudomonadota</taxon>
        <taxon>Gammaproteobacteria</taxon>
        <taxon>Pseudomonadales</taxon>
        <taxon>Marinobacteraceae</taxon>
        <taxon>Marinobacter</taxon>
    </lineage>
</organism>
<dbReference type="PIRSF" id="PIRSF015617">
    <property type="entry name" value="Adensltrnsf_CobA"/>
    <property type="match status" value="1"/>
</dbReference>
<comment type="caution">
    <text evidence="9">The sequence shown here is derived from an EMBL/GenBank/DDBJ whole genome shotgun (WGS) entry which is preliminary data.</text>
</comment>
<keyword evidence="8" id="KW-0963">Cytoplasm</keyword>
<dbReference type="Gene3D" id="3.40.50.300">
    <property type="entry name" value="P-loop containing nucleotide triphosphate hydrolases"/>
    <property type="match status" value="1"/>
</dbReference>
<dbReference type="InterPro" id="IPR003724">
    <property type="entry name" value="CblAdoTrfase_CobA"/>
</dbReference>
<dbReference type="Pfam" id="PF02572">
    <property type="entry name" value="CobA_CobO_BtuR"/>
    <property type="match status" value="1"/>
</dbReference>
<evidence type="ECO:0000256" key="5">
    <source>
        <dbReference type="ARBA" id="ARBA00024929"/>
    </source>
</evidence>
<evidence type="ECO:0000256" key="2">
    <source>
        <dbReference type="ARBA" id="ARBA00007487"/>
    </source>
</evidence>
<comment type="catalytic activity">
    <reaction evidence="7 8">
        <text>2 cob(II)alamin + reduced [electron-transfer flavoprotein] + 2 ATP = 2 adenosylcob(III)alamin + 2 triphosphate + oxidized [electron-transfer flavoprotein] + 3 H(+)</text>
        <dbReference type="Rhea" id="RHEA:28671"/>
        <dbReference type="Rhea" id="RHEA-COMP:10685"/>
        <dbReference type="Rhea" id="RHEA-COMP:10686"/>
        <dbReference type="ChEBI" id="CHEBI:15378"/>
        <dbReference type="ChEBI" id="CHEBI:16304"/>
        <dbReference type="ChEBI" id="CHEBI:18036"/>
        <dbReference type="ChEBI" id="CHEBI:18408"/>
        <dbReference type="ChEBI" id="CHEBI:30616"/>
        <dbReference type="ChEBI" id="CHEBI:57692"/>
        <dbReference type="ChEBI" id="CHEBI:58307"/>
        <dbReference type="EC" id="2.5.1.17"/>
    </reaction>
</comment>
<evidence type="ECO:0000256" key="7">
    <source>
        <dbReference type="ARBA" id="ARBA00048692"/>
    </source>
</evidence>
<dbReference type="Proteomes" id="UP000313645">
    <property type="component" value="Unassembled WGS sequence"/>
</dbReference>
<evidence type="ECO:0000256" key="1">
    <source>
        <dbReference type="ARBA" id="ARBA00005121"/>
    </source>
</evidence>
<reference evidence="9 10" key="1">
    <citation type="submission" date="2019-02" db="EMBL/GenBank/DDBJ databases">
        <title>Marinobacter halodurans sp. nov., a marine bacterium isolated from sea tidal flat.</title>
        <authorList>
            <person name="Yoo Y."/>
            <person name="Lee D.W."/>
            <person name="Kim B.S."/>
            <person name="Kim J.-J."/>
        </authorList>
    </citation>
    <scope>NUCLEOTIDE SEQUENCE [LARGE SCALE GENOMIC DNA]</scope>
    <source>
        <strain evidence="9 10">YJ-S3-2</strain>
    </source>
</reference>
<name>A0ABY1ZK05_9GAMM</name>
<comment type="catalytic activity">
    <reaction evidence="6 8">
        <text>2 cob(II)yrinate a,c diamide + reduced [electron-transfer flavoprotein] + 2 ATP = 2 adenosylcob(III)yrinate a,c-diamide + 2 triphosphate + oxidized [electron-transfer flavoprotein] + 3 H(+)</text>
        <dbReference type="Rhea" id="RHEA:11528"/>
        <dbReference type="Rhea" id="RHEA-COMP:10685"/>
        <dbReference type="Rhea" id="RHEA-COMP:10686"/>
        <dbReference type="ChEBI" id="CHEBI:15378"/>
        <dbReference type="ChEBI" id="CHEBI:18036"/>
        <dbReference type="ChEBI" id="CHEBI:30616"/>
        <dbReference type="ChEBI" id="CHEBI:57692"/>
        <dbReference type="ChEBI" id="CHEBI:58307"/>
        <dbReference type="ChEBI" id="CHEBI:58503"/>
        <dbReference type="ChEBI" id="CHEBI:58537"/>
        <dbReference type="EC" id="2.5.1.17"/>
    </reaction>
</comment>
<keyword evidence="8" id="KW-0067">ATP-binding</keyword>
<evidence type="ECO:0000313" key="10">
    <source>
        <dbReference type="Proteomes" id="UP000313645"/>
    </source>
</evidence>
<keyword evidence="10" id="KW-1185">Reference proteome</keyword>
<dbReference type="NCBIfam" id="NF004637">
    <property type="entry name" value="PRK05986.1"/>
    <property type="match status" value="1"/>
</dbReference>
<keyword evidence="8" id="KW-0547">Nucleotide-binding</keyword>
<dbReference type="EC" id="2.5.1.17" evidence="3 8"/>
<protein>
    <recommendedName>
        <fullName evidence="3 8">Corrinoid adenosyltransferase</fullName>
        <ecNumber evidence="3 8">2.5.1.17</ecNumber>
    </recommendedName>
    <alternativeName>
        <fullName evidence="8">Cob(II)alamin adenosyltransferase</fullName>
    </alternativeName>
    <alternativeName>
        <fullName evidence="8">Cob(II)yrinic acid a,c-diamide adenosyltransferase</fullName>
    </alternativeName>
</protein>
<evidence type="ECO:0000256" key="4">
    <source>
        <dbReference type="ARBA" id="ARBA00023244"/>
    </source>
</evidence>
<dbReference type="EMBL" id="SJDL01000035">
    <property type="protein sequence ID" value="TBW50346.1"/>
    <property type="molecule type" value="Genomic_DNA"/>
</dbReference>
<dbReference type="SUPFAM" id="SSF52540">
    <property type="entry name" value="P-loop containing nucleoside triphosphate hydrolases"/>
    <property type="match status" value="1"/>
</dbReference>
<dbReference type="GO" id="GO:0008817">
    <property type="term" value="F:corrinoid adenosyltransferase activity"/>
    <property type="evidence" value="ECO:0007669"/>
    <property type="project" value="UniProtKB-EC"/>
</dbReference>
<evidence type="ECO:0000256" key="3">
    <source>
        <dbReference type="ARBA" id="ARBA00012454"/>
    </source>
</evidence>
<dbReference type="NCBIfam" id="TIGR00708">
    <property type="entry name" value="cobA"/>
    <property type="match status" value="1"/>
</dbReference>
<proteinExistence type="inferred from homology"/>
<accession>A0ABY1ZK05</accession>
<evidence type="ECO:0000256" key="6">
    <source>
        <dbReference type="ARBA" id="ARBA00048555"/>
    </source>
</evidence>
<dbReference type="PANTHER" id="PTHR46638">
    <property type="entry name" value="CORRINOID ADENOSYLTRANSFERASE"/>
    <property type="match status" value="1"/>
</dbReference>
<dbReference type="PANTHER" id="PTHR46638:SF1">
    <property type="entry name" value="CORRINOID ADENOSYLTRANSFERASE"/>
    <property type="match status" value="1"/>
</dbReference>
<keyword evidence="8" id="KW-0169">Cobalamin biosynthesis</keyword>
<dbReference type="RefSeq" id="WP_131483342.1">
    <property type="nucleotide sequence ID" value="NZ_SJDL01000035.1"/>
</dbReference>
<comment type="similarity">
    <text evidence="2 8">Belongs to the Cob(I)alamin adenosyltransferase family.</text>
</comment>
<gene>
    <name evidence="9" type="primary">cobO</name>
    <name evidence="9" type="ORF">EZI54_18365</name>
</gene>